<organism evidence="2 3">
    <name type="scientific">Desulfovibrio subterraneus</name>
    <dbReference type="NCBI Taxonomy" id="2718620"/>
    <lineage>
        <taxon>Bacteria</taxon>
        <taxon>Pseudomonadati</taxon>
        <taxon>Thermodesulfobacteriota</taxon>
        <taxon>Desulfovibrionia</taxon>
        <taxon>Desulfovibrionales</taxon>
        <taxon>Desulfovibrionaceae</taxon>
        <taxon>Desulfovibrio</taxon>
    </lineage>
</organism>
<dbReference type="Proteomes" id="UP000503840">
    <property type="component" value="Unassembled WGS sequence"/>
</dbReference>
<gene>
    <name evidence="2" type="ORF">DSM101010T_12270</name>
</gene>
<proteinExistence type="predicted"/>
<evidence type="ECO:0000313" key="3">
    <source>
        <dbReference type="Proteomes" id="UP000503840"/>
    </source>
</evidence>
<name>A0A7J0BI22_9BACT</name>
<reference evidence="2 3" key="1">
    <citation type="submission" date="2020-05" db="EMBL/GenBank/DDBJ databases">
        <title>Draft genome sequence of Desulfovibrio sp. strain HN2T.</title>
        <authorList>
            <person name="Ueno A."/>
            <person name="Tamazawa S."/>
            <person name="Tamamura S."/>
            <person name="Murakami T."/>
            <person name="Kiyama T."/>
            <person name="Inomata H."/>
            <person name="Amano Y."/>
            <person name="Miyakawa K."/>
            <person name="Tamaki H."/>
            <person name="Naganuma T."/>
            <person name="Kaneko K."/>
        </authorList>
    </citation>
    <scope>NUCLEOTIDE SEQUENCE [LARGE SCALE GENOMIC DNA]</scope>
    <source>
        <strain evidence="2 3">HN2</strain>
    </source>
</reference>
<evidence type="ECO:0000256" key="1">
    <source>
        <dbReference type="SAM" id="MobiDB-lite"/>
    </source>
</evidence>
<comment type="caution">
    <text evidence="2">The sequence shown here is derived from an EMBL/GenBank/DDBJ whole genome shotgun (WGS) entry which is preliminary data.</text>
</comment>
<sequence>MPYAAEQLPCNRRKTDSGPKLPAETNGSPTRPASRVARSFLKPLQKTPHRYCNFLRTPFSGRYGSVICHNAQAFLLRQQSSQLFQKGSFCGIIKILQTRDQFRRSDNPTSGYRQAGRRHA</sequence>
<dbReference type="AlphaFoldDB" id="A0A7J0BI22"/>
<protein>
    <submittedName>
        <fullName evidence="2">Uncharacterized protein</fullName>
    </submittedName>
</protein>
<dbReference type="EMBL" id="BLVO01000012">
    <property type="protein sequence ID" value="GFM32862.1"/>
    <property type="molecule type" value="Genomic_DNA"/>
</dbReference>
<accession>A0A7J0BI22</accession>
<evidence type="ECO:0000313" key="2">
    <source>
        <dbReference type="EMBL" id="GFM32862.1"/>
    </source>
</evidence>
<feature type="region of interest" description="Disordered" evidence="1">
    <location>
        <begin position="1"/>
        <end position="34"/>
    </location>
</feature>
<keyword evidence="3" id="KW-1185">Reference proteome</keyword>